<dbReference type="Proteomes" id="UP001374803">
    <property type="component" value="Chromosome"/>
</dbReference>
<name>A0ABZ2LCJ9_9BACT</name>
<feature type="chain" id="PRO_5047157169" evidence="2">
    <location>
        <begin position="22"/>
        <end position="402"/>
    </location>
</feature>
<feature type="compositionally biased region" description="Basic residues" evidence="1">
    <location>
        <begin position="342"/>
        <end position="354"/>
    </location>
</feature>
<reference evidence="3" key="1">
    <citation type="submission" date="2021-12" db="EMBL/GenBank/DDBJ databases">
        <title>Discovery of the Pendulisporaceae a myxobacterial family with distinct sporulation behavior and unique specialized metabolism.</title>
        <authorList>
            <person name="Garcia R."/>
            <person name="Popoff A."/>
            <person name="Bader C.D."/>
            <person name="Loehr J."/>
            <person name="Walesch S."/>
            <person name="Walt C."/>
            <person name="Boldt J."/>
            <person name="Bunk B."/>
            <person name="Haeckl F.J.F.P.J."/>
            <person name="Gunesch A.P."/>
            <person name="Birkelbach J."/>
            <person name="Nuebel U."/>
            <person name="Pietschmann T."/>
            <person name="Bach T."/>
            <person name="Mueller R."/>
        </authorList>
    </citation>
    <scope>NUCLEOTIDE SEQUENCE</scope>
    <source>
        <strain evidence="3">MSr11367</strain>
    </source>
</reference>
<proteinExistence type="predicted"/>
<dbReference type="RefSeq" id="WP_394836947.1">
    <property type="nucleotide sequence ID" value="NZ_CP089929.1"/>
</dbReference>
<protein>
    <submittedName>
        <fullName evidence="3">Uncharacterized protein</fullName>
    </submittedName>
</protein>
<evidence type="ECO:0000313" key="4">
    <source>
        <dbReference type="Proteomes" id="UP001374803"/>
    </source>
</evidence>
<feature type="compositionally biased region" description="Basic and acidic residues" evidence="1">
    <location>
        <begin position="355"/>
        <end position="369"/>
    </location>
</feature>
<gene>
    <name evidence="3" type="ORF">LVJ94_08570</name>
</gene>
<organism evidence="3 4">
    <name type="scientific">Pendulispora rubella</name>
    <dbReference type="NCBI Taxonomy" id="2741070"/>
    <lineage>
        <taxon>Bacteria</taxon>
        <taxon>Pseudomonadati</taxon>
        <taxon>Myxococcota</taxon>
        <taxon>Myxococcia</taxon>
        <taxon>Myxococcales</taxon>
        <taxon>Sorangiineae</taxon>
        <taxon>Pendulisporaceae</taxon>
        <taxon>Pendulispora</taxon>
    </lineage>
</organism>
<keyword evidence="2" id="KW-0732">Signal</keyword>
<sequence length="402" mass="44438">MPPSIRWIPLALVLGCTPAAAPTPTQPRPAPAPPLTHIDEAQAEAYFAEAAQLFARDGGQLWGVRLDGPILILDPETRQVAANQKDAQGKLAARDHIFTGHVGDEVSPANSALDWAGVRWTEVMWPLPEDAPARKRLLAHEAFHRQQPALHLPMEGNDGNAHLDALEGRILLQLEWRALKKAVLEQGARRQEAIEDALVFRARRREIFPLAAQEERALEMNEGLAEYTGNTLASDSPAERRVVATQLLDNGTAKPSFVRSFAYASGPAYGLLLDEAGARWRRSLAPGSDLGALLAQATGARLPPKLEAGHRVPPAARDRRMGRIDRVDGCPSLRRLDDRHGIRPRRSSRPPFARRRLDTAARSRMDTRAGRAQRRFHPRRPALTYLQASSSPVFHWQPLAQT</sequence>
<evidence type="ECO:0000256" key="2">
    <source>
        <dbReference type="SAM" id="SignalP"/>
    </source>
</evidence>
<evidence type="ECO:0000256" key="1">
    <source>
        <dbReference type="SAM" id="MobiDB-lite"/>
    </source>
</evidence>
<feature type="signal peptide" evidence="2">
    <location>
        <begin position="1"/>
        <end position="21"/>
    </location>
</feature>
<evidence type="ECO:0000313" key="3">
    <source>
        <dbReference type="EMBL" id="WXB07289.1"/>
    </source>
</evidence>
<accession>A0ABZ2LCJ9</accession>
<dbReference type="EMBL" id="CP089983">
    <property type="protein sequence ID" value="WXB07289.1"/>
    <property type="molecule type" value="Genomic_DNA"/>
</dbReference>
<keyword evidence="4" id="KW-1185">Reference proteome</keyword>
<feature type="region of interest" description="Disordered" evidence="1">
    <location>
        <begin position="335"/>
        <end position="373"/>
    </location>
</feature>